<dbReference type="AlphaFoldDB" id="A0AAP2GHJ2"/>
<organism evidence="1 2">
    <name type="scientific">Dawidia soli</name>
    <dbReference type="NCBI Taxonomy" id="2782352"/>
    <lineage>
        <taxon>Bacteria</taxon>
        <taxon>Pseudomonadati</taxon>
        <taxon>Bacteroidota</taxon>
        <taxon>Cytophagia</taxon>
        <taxon>Cytophagales</taxon>
        <taxon>Chryseotaleaceae</taxon>
        <taxon>Dawidia</taxon>
    </lineage>
</organism>
<keyword evidence="2" id="KW-1185">Reference proteome</keyword>
<evidence type="ECO:0000313" key="2">
    <source>
        <dbReference type="Proteomes" id="UP001319180"/>
    </source>
</evidence>
<dbReference type="Pfam" id="PF25270">
    <property type="entry name" value="Khk"/>
    <property type="match status" value="1"/>
</dbReference>
<dbReference type="SUPFAM" id="SSF53613">
    <property type="entry name" value="Ribokinase-like"/>
    <property type="match status" value="1"/>
</dbReference>
<dbReference type="RefSeq" id="WP_254089716.1">
    <property type="nucleotide sequence ID" value="NZ_JAHESC010000008.1"/>
</dbReference>
<dbReference type="InterPro" id="IPR057621">
    <property type="entry name" value="Khk_prokaryotic"/>
</dbReference>
<dbReference type="EMBL" id="JAHESC010000008">
    <property type="protein sequence ID" value="MBT1686480.1"/>
    <property type="molecule type" value="Genomic_DNA"/>
</dbReference>
<evidence type="ECO:0000313" key="1">
    <source>
        <dbReference type="EMBL" id="MBT1686480.1"/>
    </source>
</evidence>
<reference evidence="1 2" key="1">
    <citation type="submission" date="2021-05" db="EMBL/GenBank/DDBJ databases">
        <title>A Polyphasic approach of four new species of the genus Ohtaekwangia: Ohtaekwangia histidinii sp. nov., Ohtaekwangia cretensis sp. nov., Ohtaekwangia indiensis sp. nov., Ohtaekwangia reichenbachii sp. nov. from diverse environment.</title>
        <authorList>
            <person name="Octaviana S."/>
        </authorList>
    </citation>
    <scope>NUCLEOTIDE SEQUENCE [LARGE SCALE GENOMIC DNA]</scope>
    <source>
        <strain evidence="1 2">PWU37</strain>
    </source>
</reference>
<evidence type="ECO:0008006" key="3">
    <source>
        <dbReference type="Google" id="ProtNLM"/>
    </source>
</evidence>
<dbReference type="GO" id="GO:0003824">
    <property type="term" value="F:catalytic activity"/>
    <property type="evidence" value="ECO:0007669"/>
    <property type="project" value="UniProtKB-ARBA"/>
</dbReference>
<protein>
    <recommendedName>
        <fullName evidence="3">Carbohydrate kinase PfkB domain-containing protein</fullName>
    </recommendedName>
</protein>
<sequence>MAQTTISALTGLKEQLKPYLNKPPGRKVFVGFDGFVDKIKKAVKERRNTQTVYFGTIRDFTDRLLMACGKSGQVQMDTQRIKIGGNAPILAHALGQWGIKSYCLGSMGYPHEHELFLKMTPSCEIISVLNPGLSDAVEFSDGKLIFSELEVFDQYTWDYIKQRAGLARISQATTDSALMAFVDWANLPHASEIWQGVLEDVIKPSKRKDFMFLFDLCDPAKKTTQQIDEVLDLMSCFSAYGRVTLGLNENETLRIWAALRGLDFVRDKEKLPPVREAAAFLYQSMNIDTLLVHPVDRSIACQRQQVVELAGRYVKEPNVLTGGGDNLNAGYCFGLLAGLDLQQCMLLGMAASGSYVEHGVHADLPAILAYIDTWIGELERPQTAPEKHVFAHRHE</sequence>
<dbReference type="Gene3D" id="3.40.1190.20">
    <property type="match status" value="1"/>
</dbReference>
<name>A0AAP2GHJ2_9BACT</name>
<gene>
    <name evidence="1" type="ORF">KK078_07940</name>
</gene>
<dbReference type="InterPro" id="IPR029056">
    <property type="entry name" value="Ribokinase-like"/>
</dbReference>
<proteinExistence type="predicted"/>
<dbReference type="Proteomes" id="UP001319180">
    <property type="component" value="Unassembled WGS sequence"/>
</dbReference>
<comment type="caution">
    <text evidence="1">The sequence shown here is derived from an EMBL/GenBank/DDBJ whole genome shotgun (WGS) entry which is preliminary data.</text>
</comment>
<accession>A0AAP2GHJ2</accession>